<evidence type="ECO:0000313" key="3">
    <source>
        <dbReference type="Proteomes" id="UP000092666"/>
    </source>
</evidence>
<organism evidence="2 3">
    <name type="scientific">Kwoniella heveanensis BCC8398</name>
    <dbReference type="NCBI Taxonomy" id="1296120"/>
    <lineage>
        <taxon>Eukaryota</taxon>
        <taxon>Fungi</taxon>
        <taxon>Dikarya</taxon>
        <taxon>Basidiomycota</taxon>
        <taxon>Agaricomycotina</taxon>
        <taxon>Tremellomycetes</taxon>
        <taxon>Tremellales</taxon>
        <taxon>Cryptococcaceae</taxon>
        <taxon>Kwoniella</taxon>
    </lineage>
</organism>
<feature type="compositionally biased region" description="Pro residues" evidence="1">
    <location>
        <begin position="23"/>
        <end position="32"/>
    </location>
</feature>
<feature type="region of interest" description="Disordered" evidence="1">
    <location>
        <begin position="692"/>
        <end position="720"/>
    </location>
</feature>
<accession>A0A1B9H0G0</accession>
<evidence type="ECO:0000313" key="2">
    <source>
        <dbReference type="EMBL" id="OCF36778.1"/>
    </source>
</evidence>
<gene>
    <name evidence="2" type="ORF">I316_01374</name>
</gene>
<feature type="region of interest" description="Disordered" evidence="1">
    <location>
        <begin position="127"/>
        <end position="160"/>
    </location>
</feature>
<feature type="region of interest" description="Disordered" evidence="1">
    <location>
        <begin position="494"/>
        <end position="676"/>
    </location>
</feature>
<feature type="compositionally biased region" description="Basic and acidic residues" evidence="1">
    <location>
        <begin position="626"/>
        <end position="638"/>
    </location>
</feature>
<evidence type="ECO:0000256" key="1">
    <source>
        <dbReference type="SAM" id="MobiDB-lite"/>
    </source>
</evidence>
<sequence>MTSTFLDDDKHASTSASISAAPAAPPLLPPKSPIKASFSLRRIRPRPRSKSQSKASFSASLGTEPTVRAGSTKPEWAMESDDTLAELDSSFAVPSLPLKYASSLDLSRLINPYNSASQVHSQSTCELAAAGNSGSQSASRAFKQRREQDQQSGISSSARSTSLRELIMPNRLLKRSGKKVAAVERAPLLDPKQTIVSAVGLGSNWSREFEQNSVSAEYSNGDMNHTRHTVEDVVSIDVTWNCTSTVFVTLTLSLVMQESRPDDSQNTKRLLPSPLIKANEPTPIAFPAPGSKLNEAKSATKPTSNHALGPFLSPQDADRKAIRAAHRRSRSFSELITSSTTFGDDLATSGASPLKQQPWRSSETWLALHSERLSRKQMEEESRKALMPADMGSRNGGWRGGGTFFGADMNVPLPKTSRARTDNHSRARTIKVDTRANQAFNDSSYPVYTQGRAQETLLTPTSPCPIGNIWTGISSSDGMYQHKAQSAYNVRHHNHNKNRAGSSDDEHDHSPLTRWHTPVEPDITESEVSAEEGDQSDLLPPLLPRTVTRSSSFSSTSRNTTPIPWAQRSGAATPIHSSPRTPSRLATATTGQSRSRLDVSVTNTHSSPLSLRSSEDSAGGGTAKTWTREDPSPPRKNADTFGHAASSDGHSPSGRKLMQQDEKVNPSSAALNPKSRFYAYAGRPQRQPIRATEEDAQVQGQGQGQRQTQGYTLRRSTSPHKVREAKKLFEHEHNEHQRQRPIVHEMLGCRCLSLLALDKEEGRAISRDPPWSSSHRRRLGIRQKFV</sequence>
<feature type="compositionally biased region" description="Low complexity" evidence="1">
    <location>
        <begin position="538"/>
        <end position="561"/>
    </location>
</feature>
<feature type="region of interest" description="Disordered" evidence="1">
    <location>
        <begin position="1"/>
        <end position="74"/>
    </location>
</feature>
<dbReference type="Proteomes" id="UP000092666">
    <property type="component" value="Unassembled WGS sequence"/>
</dbReference>
<reference evidence="3" key="2">
    <citation type="submission" date="2013-12" db="EMBL/GenBank/DDBJ databases">
        <title>Evolution of pathogenesis and genome organization in the Tremellales.</title>
        <authorList>
            <person name="Cuomo C."/>
            <person name="Litvintseva A."/>
            <person name="Heitman J."/>
            <person name="Chen Y."/>
            <person name="Sun S."/>
            <person name="Springer D."/>
            <person name="Dromer F."/>
            <person name="Young S."/>
            <person name="Zeng Q."/>
            <person name="Chapman S."/>
            <person name="Gujja S."/>
            <person name="Saif S."/>
            <person name="Birren B."/>
        </authorList>
    </citation>
    <scope>NUCLEOTIDE SEQUENCE [LARGE SCALE GENOMIC DNA]</scope>
    <source>
        <strain evidence="3">BCC8398</strain>
    </source>
</reference>
<feature type="compositionally biased region" description="Low complexity" evidence="1">
    <location>
        <begin position="13"/>
        <end position="22"/>
    </location>
</feature>
<feature type="compositionally biased region" description="Basic residues" evidence="1">
    <location>
        <begin position="774"/>
        <end position="786"/>
    </location>
</feature>
<feature type="region of interest" description="Disordered" evidence="1">
    <location>
        <begin position="765"/>
        <end position="786"/>
    </location>
</feature>
<dbReference type="EMBL" id="KI669494">
    <property type="protein sequence ID" value="OCF36778.1"/>
    <property type="molecule type" value="Genomic_DNA"/>
</dbReference>
<feature type="compositionally biased region" description="Basic residues" evidence="1">
    <location>
        <begin position="41"/>
        <end position="51"/>
    </location>
</feature>
<feature type="region of interest" description="Disordered" evidence="1">
    <location>
        <begin position="281"/>
        <end position="330"/>
    </location>
</feature>
<dbReference type="AlphaFoldDB" id="A0A1B9H0G0"/>
<proteinExistence type="predicted"/>
<feature type="compositionally biased region" description="Polar residues" evidence="1">
    <location>
        <begin position="575"/>
        <end position="605"/>
    </location>
</feature>
<keyword evidence="3" id="KW-1185">Reference proteome</keyword>
<feature type="compositionally biased region" description="Polar residues" evidence="1">
    <location>
        <begin position="150"/>
        <end position="160"/>
    </location>
</feature>
<feature type="compositionally biased region" description="Acidic residues" evidence="1">
    <location>
        <begin position="522"/>
        <end position="535"/>
    </location>
</feature>
<dbReference type="OrthoDB" id="2564781at2759"/>
<feature type="compositionally biased region" description="Low complexity" evidence="1">
    <location>
        <begin position="697"/>
        <end position="710"/>
    </location>
</feature>
<feature type="compositionally biased region" description="Basic and acidic residues" evidence="1">
    <location>
        <begin position="502"/>
        <end position="511"/>
    </location>
</feature>
<feature type="compositionally biased region" description="Low complexity" evidence="1">
    <location>
        <begin position="128"/>
        <end position="141"/>
    </location>
</feature>
<protein>
    <submittedName>
        <fullName evidence="2">Uncharacterized protein</fullName>
    </submittedName>
</protein>
<reference evidence="2 3" key="1">
    <citation type="submission" date="2013-07" db="EMBL/GenBank/DDBJ databases">
        <title>The Genome Sequence of Cryptococcus heveanensis BCC8398.</title>
        <authorList>
            <consortium name="The Broad Institute Genome Sequencing Platform"/>
            <person name="Cuomo C."/>
            <person name="Litvintseva A."/>
            <person name="Chen Y."/>
            <person name="Heitman J."/>
            <person name="Sun S."/>
            <person name="Springer D."/>
            <person name="Dromer F."/>
            <person name="Young S.K."/>
            <person name="Zeng Q."/>
            <person name="Gargeya S."/>
            <person name="Fitzgerald M."/>
            <person name="Abouelleil A."/>
            <person name="Alvarado L."/>
            <person name="Berlin A.M."/>
            <person name="Chapman S.B."/>
            <person name="Dewar J."/>
            <person name="Goldberg J."/>
            <person name="Griggs A."/>
            <person name="Gujja S."/>
            <person name="Hansen M."/>
            <person name="Howarth C."/>
            <person name="Imamovic A."/>
            <person name="Larimer J."/>
            <person name="McCowan C."/>
            <person name="Murphy C."/>
            <person name="Pearson M."/>
            <person name="Priest M."/>
            <person name="Roberts A."/>
            <person name="Saif S."/>
            <person name="Shea T."/>
            <person name="Sykes S."/>
            <person name="Wortman J."/>
            <person name="Nusbaum C."/>
            <person name="Birren B."/>
        </authorList>
    </citation>
    <scope>NUCLEOTIDE SEQUENCE [LARGE SCALE GENOMIC DNA]</scope>
    <source>
        <strain evidence="2 3">BCC8398</strain>
    </source>
</reference>
<name>A0A1B9H0G0_9TREE</name>